<organism evidence="2">
    <name type="scientific">Methyloraptor flagellatus</name>
    <dbReference type="NCBI Taxonomy" id="3162530"/>
    <lineage>
        <taxon>Bacteria</taxon>
        <taxon>Pseudomonadati</taxon>
        <taxon>Pseudomonadota</taxon>
        <taxon>Alphaproteobacteria</taxon>
        <taxon>Hyphomicrobiales</taxon>
        <taxon>Ancalomicrobiaceae</taxon>
        <taxon>Methyloraptor</taxon>
    </lineage>
</organism>
<dbReference type="RefSeq" id="WP_407049420.1">
    <property type="nucleotide sequence ID" value="NZ_CP158568.1"/>
</dbReference>
<feature type="signal peptide" evidence="1">
    <location>
        <begin position="1"/>
        <end position="31"/>
    </location>
</feature>
<sequence>MNAKHIARAALVSVGALAGLAATMAIPQSVAQSAPQAATKADACDIDGLAGRWVNVARPKGSDVAAARIHMTCDPSSANKIVPPAVEIGLEVRCLNFVCDWGTASASWRKPSADDTAVLAAHFDQERFERSVAIERPSADHLRVTVTTRFKGLPLSPLSSTYELTRAQ</sequence>
<evidence type="ECO:0000256" key="1">
    <source>
        <dbReference type="SAM" id="SignalP"/>
    </source>
</evidence>
<dbReference type="KEGG" id="mflg:ABS361_20275"/>
<protein>
    <recommendedName>
        <fullName evidence="3">Lipocalin-like domain-containing protein</fullName>
    </recommendedName>
</protein>
<name>A0AAU7X9B3_9HYPH</name>
<feature type="chain" id="PRO_5043605276" description="Lipocalin-like domain-containing protein" evidence="1">
    <location>
        <begin position="32"/>
        <end position="168"/>
    </location>
</feature>
<keyword evidence="1" id="KW-0732">Signal</keyword>
<gene>
    <name evidence="2" type="ORF">ABS361_20275</name>
</gene>
<proteinExistence type="predicted"/>
<dbReference type="EMBL" id="CP158568">
    <property type="protein sequence ID" value="XBY44328.1"/>
    <property type="molecule type" value="Genomic_DNA"/>
</dbReference>
<evidence type="ECO:0008006" key="3">
    <source>
        <dbReference type="Google" id="ProtNLM"/>
    </source>
</evidence>
<evidence type="ECO:0000313" key="2">
    <source>
        <dbReference type="EMBL" id="XBY44328.1"/>
    </source>
</evidence>
<dbReference type="AlphaFoldDB" id="A0AAU7X9B3"/>
<accession>A0AAU7X9B3</accession>
<reference evidence="2" key="1">
    <citation type="submission" date="2024-06" db="EMBL/GenBank/DDBJ databases">
        <title>Methylostella associata gen. nov., sp. nov., a novel Ancalomicrobiaceae-affiliated facultatively methylotrophic bacteria that feed on methanotrophs of the genus Methylococcus.</title>
        <authorList>
            <person name="Saltykova V."/>
            <person name="Danilova O.V."/>
            <person name="Oshkin I.Y."/>
            <person name="Belova S.E."/>
            <person name="Pimenov N.V."/>
            <person name="Dedysh S.N."/>
        </authorList>
    </citation>
    <scope>NUCLEOTIDE SEQUENCE</scope>
    <source>
        <strain evidence="2">S20</strain>
    </source>
</reference>